<reference evidence="1" key="1">
    <citation type="submission" date="2022-10" db="EMBL/GenBank/DDBJ databases">
        <title>Culturing micro-colonial fungi from biological soil crusts in the Mojave desert and describing Neophaeococcomyces mojavensis, and introducing the new genera and species Taxawa tesnikishii.</title>
        <authorList>
            <person name="Kurbessoian T."/>
            <person name="Stajich J.E."/>
        </authorList>
    </citation>
    <scope>NUCLEOTIDE SEQUENCE</scope>
    <source>
        <strain evidence="1">JES_112</strain>
    </source>
</reference>
<evidence type="ECO:0000313" key="2">
    <source>
        <dbReference type="Proteomes" id="UP001172386"/>
    </source>
</evidence>
<protein>
    <submittedName>
        <fullName evidence="1">Uncharacterized protein</fullName>
    </submittedName>
</protein>
<evidence type="ECO:0000313" key="1">
    <source>
        <dbReference type="EMBL" id="KAJ9655798.1"/>
    </source>
</evidence>
<organism evidence="1 2">
    <name type="scientific">Neophaeococcomyces mojaviensis</name>
    <dbReference type="NCBI Taxonomy" id="3383035"/>
    <lineage>
        <taxon>Eukaryota</taxon>
        <taxon>Fungi</taxon>
        <taxon>Dikarya</taxon>
        <taxon>Ascomycota</taxon>
        <taxon>Pezizomycotina</taxon>
        <taxon>Eurotiomycetes</taxon>
        <taxon>Chaetothyriomycetidae</taxon>
        <taxon>Chaetothyriales</taxon>
        <taxon>Chaetothyriales incertae sedis</taxon>
        <taxon>Neophaeococcomyces</taxon>
    </lineage>
</organism>
<dbReference type="EMBL" id="JAPDRQ010000089">
    <property type="protein sequence ID" value="KAJ9655798.1"/>
    <property type="molecule type" value="Genomic_DNA"/>
</dbReference>
<dbReference type="Proteomes" id="UP001172386">
    <property type="component" value="Unassembled WGS sequence"/>
</dbReference>
<comment type="caution">
    <text evidence="1">The sequence shown here is derived from an EMBL/GenBank/DDBJ whole genome shotgun (WGS) entry which is preliminary data.</text>
</comment>
<keyword evidence="2" id="KW-1185">Reference proteome</keyword>
<proteinExistence type="predicted"/>
<sequence>MLPSPSTAVLGANPNFANLYNHLIANVLDRDGSTLSATKDHDQVIKALNESRKTAARDVILLRALEEVAIIGDDTNHAGNASASGTTPFSNDRHHDKADELPSEICSLTLNIASYLSASLDPEASQALPSDTNELIADELEAFHNHIPQISKRVSKHLTDTESQLASLASPLPTSTQSKPDSKIRLPRNYKATPPSLPEALATLTSSTTKLQDDTLPSSLTNTATNLTSLLTSHTESLHRRIRHLELTTHGTQSRHLTSRSTYLRSVSRGIELKALILRLDKEKTLYSNEALLDRMSDEYEALQSKERKLIKRERELQGLLAQYEEAGQEAVGRNSTKGQQNGSGEDVFRVLGERYAEIEEEIDAVKADVERLEGTWVRPRESRGR</sequence>
<gene>
    <name evidence="1" type="ORF">H2198_005418</name>
</gene>
<name>A0ACC3A5V7_9EURO</name>
<accession>A0ACC3A5V7</accession>